<accession>M1M1U1</accession>
<evidence type="ECO:0000313" key="1">
    <source>
        <dbReference type="EMBL" id="AGF59590.1"/>
    </source>
</evidence>
<dbReference type="EMBL" id="CP004122">
    <property type="protein sequence ID" value="AGF59590.1"/>
    <property type="molecule type" value="Genomic_DNA"/>
</dbReference>
<proteinExistence type="predicted"/>
<geneLocation type="plasmid" evidence="1 2">
    <name>Csp_135p</name>
</geneLocation>
<protein>
    <submittedName>
        <fullName evidence="1">Uncharacterized protein</fullName>
    </submittedName>
</protein>
<reference evidence="1 2" key="1">
    <citation type="submission" date="2013-02" db="EMBL/GenBank/DDBJ databases">
        <title>Genome sequence of Clostridium saccharoperbutylacetonicum N1-4(HMT).</title>
        <authorList>
            <person name="Poehlein A."/>
            <person name="Daniel R."/>
        </authorList>
    </citation>
    <scope>NUCLEOTIDE SEQUENCE [LARGE SCALE GENOMIC DNA]</scope>
    <source>
        <strain evidence="2">N1-4(HMT)</strain>
        <plasmid evidence="2">Plasmid Csp_135p</plasmid>
    </source>
</reference>
<name>M1M1U1_9CLOT</name>
<dbReference type="Proteomes" id="UP000011728">
    <property type="component" value="Plasmid Csp_135p"/>
</dbReference>
<dbReference type="RefSeq" id="WP_015395897.1">
    <property type="nucleotide sequence ID" value="NC_020292.1"/>
</dbReference>
<organism evidence="1 2">
    <name type="scientific">Clostridium saccharoperbutylacetonicum N1-4(HMT)</name>
    <dbReference type="NCBI Taxonomy" id="931276"/>
    <lineage>
        <taxon>Bacteria</taxon>
        <taxon>Bacillati</taxon>
        <taxon>Bacillota</taxon>
        <taxon>Clostridia</taxon>
        <taxon>Eubacteriales</taxon>
        <taxon>Clostridiaceae</taxon>
        <taxon>Clostridium</taxon>
    </lineage>
</organism>
<gene>
    <name evidence="1" type="ORF">Cspa_135p00300</name>
</gene>
<dbReference type="PATRIC" id="fig|931276.5.peg.5915"/>
<dbReference type="HOGENOM" id="CLU_1173808_0_0_9"/>
<dbReference type="AlphaFoldDB" id="M1M1U1"/>
<sequence length="236" mass="27670">MKLYDILSIKEKYNGEKLIYIKFNNREYLFRLISSYEYKECKMFAEDNFTSNDAICQLAIVYPQNIDFSNLGIAGFSDFTASVIIDKSMIFEDIRLTEILEENRTNNMTFIKECKLIIKAAFSELSLKEINDMSYVKMMEMTADAEKILSLRGCRNSDGSLIKVEYEIDEEKIKETEKELTDKELWANGIDPMLYNIDKLQLKKPLIDEPFIMGPKWNDEELNRNVGRQILKKYSD</sequence>
<evidence type="ECO:0000313" key="2">
    <source>
        <dbReference type="Proteomes" id="UP000011728"/>
    </source>
</evidence>
<dbReference type="KEGG" id="csr:Cspa_135p00300"/>
<keyword evidence="2" id="KW-1185">Reference proteome</keyword>
<keyword evidence="1" id="KW-0614">Plasmid</keyword>